<accession>A0AAV6KJG3</accession>
<evidence type="ECO:0000313" key="2">
    <source>
        <dbReference type="Proteomes" id="UP000823749"/>
    </source>
</evidence>
<proteinExistence type="predicted"/>
<dbReference type="AlphaFoldDB" id="A0AAV6KJG3"/>
<sequence length="117" mass="13322">MGRAKLVDVGGNDFVEKILRFHVSCECVHCGQVGENIEHLGFDFKRGSPVTFVEWFSRWLENAPDEEAIRDSILLMWTIWPMHNKALFRNVHGSVDNALAFFSGIVNLFRSLCQVPA</sequence>
<gene>
    <name evidence="1" type="ORF">RHGRI_010719</name>
</gene>
<evidence type="ECO:0000313" key="1">
    <source>
        <dbReference type="EMBL" id="KAG5552711.1"/>
    </source>
</evidence>
<organism evidence="1 2">
    <name type="scientific">Rhododendron griersonianum</name>
    <dbReference type="NCBI Taxonomy" id="479676"/>
    <lineage>
        <taxon>Eukaryota</taxon>
        <taxon>Viridiplantae</taxon>
        <taxon>Streptophyta</taxon>
        <taxon>Embryophyta</taxon>
        <taxon>Tracheophyta</taxon>
        <taxon>Spermatophyta</taxon>
        <taxon>Magnoliopsida</taxon>
        <taxon>eudicotyledons</taxon>
        <taxon>Gunneridae</taxon>
        <taxon>Pentapetalae</taxon>
        <taxon>asterids</taxon>
        <taxon>Ericales</taxon>
        <taxon>Ericaceae</taxon>
        <taxon>Ericoideae</taxon>
        <taxon>Rhodoreae</taxon>
        <taxon>Rhododendron</taxon>
    </lineage>
</organism>
<dbReference type="EMBL" id="JACTNZ010000004">
    <property type="protein sequence ID" value="KAG5552711.1"/>
    <property type="molecule type" value="Genomic_DNA"/>
</dbReference>
<reference evidence="1" key="1">
    <citation type="submission" date="2020-08" db="EMBL/GenBank/DDBJ databases">
        <title>Plant Genome Project.</title>
        <authorList>
            <person name="Zhang R.-G."/>
        </authorList>
    </citation>
    <scope>NUCLEOTIDE SEQUENCE</scope>
    <source>
        <strain evidence="1">WSP0</strain>
        <tissue evidence="1">Leaf</tissue>
    </source>
</reference>
<name>A0AAV6KJG3_9ERIC</name>
<comment type="caution">
    <text evidence="1">The sequence shown here is derived from an EMBL/GenBank/DDBJ whole genome shotgun (WGS) entry which is preliminary data.</text>
</comment>
<dbReference type="Proteomes" id="UP000823749">
    <property type="component" value="Chromosome 4"/>
</dbReference>
<protein>
    <submittedName>
        <fullName evidence="1">Uncharacterized protein</fullName>
    </submittedName>
</protein>
<keyword evidence="2" id="KW-1185">Reference proteome</keyword>